<dbReference type="InterPro" id="IPR001638">
    <property type="entry name" value="Solute-binding_3/MltF_N"/>
</dbReference>
<dbReference type="InterPro" id="IPR008258">
    <property type="entry name" value="Transglycosylase_SLT_dom_1"/>
</dbReference>
<name>A0ABS5JSU7_9BACT</name>
<dbReference type="Proteomes" id="UP000708576">
    <property type="component" value="Unassembled WGS sequence"/>
</dbReference>
<evidence type="ECO:0000256" key="2">
    <source>
        <dbReference type="ARBA" id="ARBA00007734"/>
    </source>
</evidence>
<dbReference type="EMBL" id="JAGUCO010000003">
    <property type="protein sequence ID" value="MBS2097948.1"/>
    <property type="molecule type" value="Genomic_DNA"/>
</dbReference>
<comment type="subcellular location">
    <subcellularLocation>
        <location evidence="1">Cell outer membrane</location>
        <topology evidence="1">Peripheral membrane protein</topology>
    </subcellularLocation>
</comment>
<dbReference type="PROSITE" id="PS51257">
    <property type="entry name" value="PROKAR_LIPOPROTEIN"/>
    <property type="match status" value="1"/>
</dbReference>
<evidence type="ECO:0000256" key="1">
    <source>
        <dbReference type="ARBA" id="ARBA00004339"/>
    </source>
</evidence>
<protein>
    <submittedName>
        <fullName evidence="6">Transporter substrate-binding domain-containing protein</fullName>
    </submittedName>
</protein>
<comment type="similarity">
    <text evidence="2">Belongs to the transglycosylase Slt family.</text>
</comment>
<evidence type="ECO:0000259" key="5">
    <source>
        <dbReference type="SMART" id="SM00062"/>
    </source>
</evidence>
<evidence type="ECO:0000313" key="6">
    <source>
        <dbReference type="EMBL" id="MBS2097948.1"/>
    </source>
</evidence>
<dbReference type="PANTHER" id="PTHR35936">
    <property type="entry name" value="MEMBRANE-BOUND LYTIC MUREIN TRANSGLYCOSYLASE F"/>
    <property type="match status" value="1"/>
</dbReference>
<dbReference type="InterPro" id="IPR023346">
    <property type="entry name" value="Lysozyme-like_dom_sf"/>
</dbReference>
<sequence>MRHSYILILVIASLFASCKTDKKPTLFNRANKEVDIDLDDIVKRGKIKVVTDYNSTNYFVYKGRPLGYQFELLKAMSNQLGLKLEITVSNNVEENINNLLNGDIDLIATNFTVTRNRSNKIAFTEPHCVTRQVLVQQKYRNSTGSEPTIFNEVIRNQLDLAGKTIYVQENSSFVERLRNLSNEIGDSINIVEIPDYEVEQLIDLVANGEIPYTVCDENMARINTNFYDNIDVETAISFPQKIAWAVRPTSNDLLDVVNNWLINFKKTKQYKRIYRKYFINERSKHLVDAGFHSIRGGKVSIYDAIIKKESKKYDLDWRLIASLIYQESRFHPEIESWAGAKGLMQLMPETADYFGVKEITSPSENIKGGLKFLTWLDGRLKKTIEDPEERIKFVLAAYNVGLGHVQDAMRLAEKNGKNPLIWKDNVDYYLLNKSKPEFYNDPVVKYGYCRGEEPYHYVTDILERYDHYKNVIMD</sequence>
<gene>
    <name evidence="6" type="ORF">KEM10_06615</name>
</gene>
<dbReference type="Gene3D" id="1.10.530.10">
    <property type="match status" value="1"/>
</dbReference>
<dbReference type="Pfam" id="PF00497">
    <property type="entry name" value="SBP_bac_3"/>
    <property type="match status" value="1"/>
</dbReference>
<dbReference type="Pfam" id="PF01464">
    <property type="entry name" value="SLT"/>
    <property type="match status" value="1"/>
</dbReference>
<dbReference type="SMART" id="SM00062">
    <property type="entry name" value="PBPb"/>
    <property type="match status" value="1"/>
</dbReference>
<keyword evidence="4" id="KW-0998">Cell outer membrane</keyword>
<dbReference type="PANTHER" id="PTHR35936:SF19">
    <property type="entry name" value="AMINO-ACID-BINDING PROTEIN YXEM-RELATED"/>
    <property type="match status" value="1"/>
</dbReference>
<dbReference type="InterPro" id="IPR000189">
    <property type="entry name" value="Transglyc_AS"/>
</dbReference>
<keyword evidence="3" id="KW-0732">Signal</keyword>
<feature type="domain" description="Solute-binding protein family 3/N-terminal" evidence="5">
    <location>
        <begin position="46"/>
        <end position="281"/>
    </location>
</feature>
<keyword evidence="4" id="KW-0472">Membrane</keyword>
<dbReference type="CDD" id="cd01009">
    <property type="entry name" value="PBP2_YfhD_N"/>
    <property type="match status" value="1"/>
</dbReference>
<proteinExistence type="inferred from homology"/>
<keyword evidence="7" id="KW-1185">Reference proteome</keyword>
<dbReference type="PROSITE" id="PS00922">
    <property type="entry name" value="TRANSGLYCOSYLASE"/>
    <property type="match status" value="1"/>
</dbReference>
<dbReference type="CDD" id="cd13403">
    <property type="entry name" value="MLTF-like"/>
    <property type="match status" value="1"/>
</dbReference>
<reference evidence="6 7" key="1">
    <citation type="journal article" date="2015" name="Int. J. Syst. Evol. Microbiol.">
        <title>Carboxylicivirga linearis sp. nov., isolated from a sea cucumber culture pond.</title>
        <authorList>
            <person name="Wang F.Q."/>
            <person name="Zhou Y.X."/>
            <person name="Lin X.Z."/>
            <person name="Chen G.J."/>
            <person name="Du Z.J."/>
        </authorList>
    </citation>
    <scope>NUCLEOTIDE SEQUENCE [LARGE SCALE GENOMIC DNA]</scope>
    <source>
        <strain evidence="6 7">FB218</strain>
    </source>
</reference>
<evidence type="ECO:0000256" key="4">
    <source>
        <dbReference type="ARBA" id="ARBA00023237"/>
    </source>
</evidence>
<evidence type="ECO:0000256" key="3">
    <source>
        <dbReference type="ARBA" id="ARBA00022729"/>
    </source>
</evidence>
<dbReference type="SUPFAM" id="SSF53850">
    <property type="entry name" value="Periplasmic binding protein-like II"/>
    <property type="match status" value="1"/>
</dbReference>
<dbReference type="RefSeq" id="WP_212215084.1">
    <property type="nucleotide sequence ID" value="NZ_JAGUCO010000003.1"/>
</dbReference>
<evidence type="ECO:0000313" key="7">
    <source>
        <dbReference type="Proteomes" id="UP000708576"/>
    </source>
</evidence>
<organism evidence="6 7">
    <name type="scientific">Carboxylicivirga linearis</name>
    <dbReference type="NCBI Taxonomy" id="1628157"/>
    <lineage>
        <taxon>Bacteria</taxon>
        <taxon>Pseudomonadati</taxon>
        <taxon>Bacteroidota</taxon>
        <taxon>Bacteroidia</taxon>
        <taxon>Marinilabiliales</taxon>
        <taxon>Marinilabiliaceae</taxon>
        <taxon>Carboxylicivirga</taxon>
    </lineage>
</organism>
<comment type="caution">
    <text evidence="6">The sequence shown here is derived from an EMBL/GenBank/DDBJ whole genome shotgun (WGS) entry which is preliminary data.</text>
</comment>
<dbReference type="Gene3D" id="3.40.190.10">
    <property type="entry name" value="Periplasmic binding protein-like II"/>
    <property type="match status" value="2"/>
</dbReference>
<accession>A0ABS5JSU7</accession>
<dbReference type="SUPFAM" id="SSF53955">
    <property type="entry name" value="Lysozyme-like"/>
    <property type="match status" value="1"/>
</dbReference>